<reference evidence="2" key="1">
    <citation type="submission" date="2020-05" db="EMBL/GenBank/DDBJ databases">
        <title>WGS assembly of Panicum virgatum.</title>
        <authorList>
            <person name="Lovell J.T."/>
            <person name="Jenkins J."/>
            <person name="Shu S."/>
            <person name="Juenger T.E."/>
            <person name="Schmutz J."/>
        </authorList>
    </citation>
    <scope>NUCLEOTIDE SEQUENCE</scope>
    <source>
        <strain evidence="2">AP13</strain>
    </source>
</reference>
<evidence type="ECO:0000313" key="3">
    <source>
        <dbReference type="Proteomes" id="UP000823388"/>
    </source>
</evidence>
<dbReference type="InterPro" id="IPR039615">
    <property type="entry name" value="PKS"/>
</dbReference>
<gene>
    <name evidence="2" type="ORF">PVAP13_3KG081489</name>
</gene>
<feature type="compositionally biased region" description="Acidic residues" evidence="1">
    <location>
        <begin position="175"/>
        <end position="189"/>
    </location>
</feature>
<proteinExistence type="predicted"/>
<name>A0A8T0UID8_PANVG</name>
<dbReference type="AlphaFoldDB" id="A0A8T0UID8"/>
<dbReference type="PANTHER" id="PTHR33781:SF2">
    <property type="entry name" value="OS05G0220500 PROTEIN"/>
    <property type="match status" value="1"/>
</dbReference>
<feature type="region of interest" description="Disordered" evidence="1">
    <location>
        <begin position="173"/>
        <end position="212"/>
    </location>
</feature>
<organism evidence="2 3">
    <name type="scientific">Panicum virgatum</name>
    <name type="common">Blackwell switchgrass</name>
    <dbReference type="NCBI Taxonomy" id="38727"/>
    <lineage>
        <taxon>Eukaryota</taxon>
        <taxon>Viridiplantae</taxon>
        <taxon>Streptophyta</taxon>
        <taxon>Embryophyta</taxon>
        <taxon>Tracheophyta</taxon>
        <taxon>Spermatophyta</taxon>
        <taxon>Magnoliopsida</taxon>
        <taxon>Liliopsida</taxon>
        <taxon>Poales</taxon>
        <taxon>Poaceae</taxon>
        <taxon>PACMAD clade</taxon>
        <taxon>Panicoideae</taxon>
        <taxon>Panicodae</taxon>
        <taxon>Paniceae</taxon>
        <taxon>Panicinae</taxon>
        <taxon>Panicum</taxon>
        <taxon>Panicum sect. Hiantes</taxon>
    </lineage>
</organism>
<feature type="region of interest" description="Disordered" evidence="1">
    <location>
        <begin position="120"/>
        <end position="153"/>
    </location>
</feature>
<dbReference type="Proteomes" id="UP000823388">
    <property type="component" value="Chromosome 3K"/>
</dbReference>
<dbReference type="PANTHER" id="PTHR33781">
    <property type="entry name" value="PROTEIN PHYTOCHROME KINASE SUBSTRATE 1-RELATED"/>
    <property type="match status" value="1"/>
</dbReference>
<evidence type="ECO:0000313" key="2">
    <source>
        <dbReference type="EMBL" id="KAG2623811.1"/>
    </source>
</evidence>
<feature type="region of interest" description="Disordered" evidence="1">
    <location>
        <begin position="1"/>
        <end position="42"/>
    </location>
</feature>
<dbReference type="GO" id="GO:0009638">
    <property type="term" value="P:phototropism"/>
    <property type="evidence" value="ECO:0007669"/>
    <property type="project" value="InterPro"/>
</dbReference>
<evidence type="ECO:0000256" key="1">
    <source>
        <dbReference type="SAM" id="MobiDB-lite"/>
    </source>
</evidence>
<comment type="caution">
    <text evidence="2">The sequence shown here is derived from an EMBL/GenBank/DDBJ whole genome shotgun (WGS) entry which is preliminary data.</text>
</comment>
<dbReference type="EMBL" id="CM029041">
    <property type="protein sequence ID" value="KAG2623811.1"/>
    <property type="molecule type" value="Genomic_DNA"/>
</dbReference>
<keyword evidence="3" id="KW-1185">Reference proteome</keyword>
<feature type="region of interest" description="Disordered" evidence="1">
    <location>
        <begin position="325"/>
        <end position="346"/>
    </location>
</feature>
<feature type="compositionally biased region" description="Basic and acidic residues" evidence="1">
    <location>
        <begin position="22"/>
        <end position="39"/>
    </location>
</feature>
<accession>A0A8T0UID8</accession>
<protein>
    <submittedName>
        <fullName evidence="2">Uncharacterized protein</fullName>
    </submittedName>
</protein>
<dbReference type="OrthoDB" id="692946at2759"/>
<sequence length="469" mass="48523">MPCRVPTAAGRVGLGPSLEPPGMDRRRAPAAVKPDRWDAADDPDEIGVFAAERYFYGDDALWCGRSSSSLSLSSSAFRTGTLEHARSVATAGTSSSEASWNSRSALLPLLIQPSDDKLRAGAGAGAATPVAEAEPCSGAESGRDERRRASSSSNSNLRRWLLAVAGCACARGDGDGEGEESVSADETEAAGDVPGAGGKKCNAESELSPETEMIPPEPLFEEATPVTVRAGSGRWLLEGDEGLAGMEAFSPIDTAGHGRRRAANSVELPMPAVLHPAATASSGEEPRRVKSFEKFRPPLGDQGSALGPATQSSAFTIVAGNARRAAAGGGGSPGAEDDDAAPSELGCAYPPSEASVVWSMVTADGAASGNFSSAASGCYYHYFNYGEDSTLRHAAVKNDRRRRRSGITATGSSLLMTCMNEKAVDAVGPVHRPEVEPAAVARLGAAGGSRNGHPMVEAGGYQDVMRRHY</sequence>